<protein>
    <submittedName>
        <fullName evidence="11">Putative leucine rich repeat protein</fullName>
    </submittedName>
</protein>
<proteinExistence type="inferred from homology"/>
<feature type="region of interest" description="Disordered" evidence="9">
    <location>
        <begin position="423"/>
        <end position="450"/>
    </location>
</feature>
<dbReference type="FunFam" id="3.80.10.10:FF:000052">
    <property type="entry name" value="Leucine rich repeat containing 6"/>
    <property type="match status" value="1"/>
</dbReference>
<dbReference type="InterPro" id="IPR056496">
    <property type="entry name" value="CS_DNAAF11_C"/>
</dbReference>
<evidence type="ECO:0000256" key="9">
    <source>
        <dbReference type="SAM" id="MobiDB-lite"/>
    </source>
</evidence>
<keyword evidence="5" id="KW-0677">Repeat</keyword>
<dbReference type="OrthoDB" id="354433at2759"/>
<dbReference type="PROSITE" id="PS51450">
    <property type="entry name" value="LRR"/>
    <property type="match status" value="2"/>
</dbReference>
<feature type="compositionally biased region" description="Polar residues" evidence="9">
    <location>
        <begin position="181"/>
        <end position="193"/>
    </location>
</feature>
<dbReference type="GO" id="GO:0005737">
    <property type="term" value="C:cytoplasm"/>
    <property type="evidence" value="ECO:0007669"/>
    <property type="project" value="UniProtKB-SubCell"/>
</dbReference>
<evidence type="ECO:0000256" key="8">
    <source>
        <dbReference type="ARBA" id="ARBA00049982"/>
    </source>
</evidence>
<keyword evidence="4" id="KW-0433">Leucine-rich repeat</keyword>
<dbReference type="SUPFAM" id="SSF52058">
    <property type="entry name" value="L domain-like"/>
    <property type="match status" value="1"/>
</dbReference>
<keyword evidence="6" id="KW-0969">Cilium</keyword>
<evidence type="ECO:0000256" key="7">
    <source>
        <dbReference type="ARBA" id="ARBA00023273"/>
    </source>
</evidence>
<feature type="compositionally biased region" description="Basic and acidic residues" evidence="9">
    <location>
        <begin position="423"/>
        <end position="435"/>
    </location>
</feature>
<evidence type="ECO:0000256" key="1">
    <source>
        <dbReference type="ARBA" id="ARBA00004138"/>
    </source>
</evidence>
<dbReference type="EMBL" id="AEYI02001294">
    <property type="protein sequence ID" value="KFG39209.1"/>
    <property type="molecule type" value="Genomic_DNA"/>
</dbReference>
<reference evidence="11 12" key="1">
    <citation type="submission" date="2014-03" db="EMBL/GenBank/DDBJ databases">
        <authorList>
            <person name="Sibley D."/>
            <person name="Venepally P."/>
            <person name="Karamycheva S."/>
            <person name="Hadjithomas M."/>
            <person name="Khan A."/>
            <person name="Brunk B."/>
            <person name="Roos D."/>
            <person name="Caler E."/>
            <person name="Lorenzi H."/>
        </authorList>
    </citation>
    <scope>NUCLEOTIDE SEQUENCE [LARGE SCALE GENOMIC DNA]</scope>
    <source>
        <strain evidence="12">p89</strain>
    </source>
</reference>
<dbReference type="VEuPathDB" id="ToxoDB:TGP89_239120"/>
<evidence type="ECO:0000256" key="5">
    <source>
        <dbReference type="ARBA" id="ARBA00022737"/>
    </source>
</evidence>
<comment type="similarity">
    <text evidence="8">Belongs to the tilB family.</text>
</comment>
<dbReference type="AlphaFoldDB" id="A0A086K491"/>
<evidence type="ECO:0000256" key="6">
    <source>
        <dbReference type="ARBA" id="ARBA00023069"/>
    </source>
</evidence>
<evidence type="ECO:0000259" key="10">
    <source>
        <dbReference type="Pfam" id="PF23602"/>
    </source>
</evidence>
<dbReference type="SMART" id="SM00365">
    <property type="entry name" value="LRR_SD22"/>
    <property type="match status" value="3"/>
</dbReference>
<accession>A0A086K491</accession>
<evidence type="ECO:0000313" key="11">
    <source>
        <dbReference type="EMBL" id="KFG39209.1"/>
    </source>
</evidence>
<dbReference type="InterPro" id="IPR032675">
    <property type="entry name" value="LRR_dom_sf"/>
</dbReference>
<keyword evidence="7" id="KW-0966">Cell projection</keyword>
<feature type="region of interest" description="Disordered" evidence="9">
    <location>
        <begin position="174"/>
        <end position="193"/>
    </location>
</feature>
<gene>
    <name evidence="11" type="ORF">TGP89_239120</name>
</gene>
<dbReference type="InterPro" id="IPR050576">
    <property type="entry name" value="Cilia_flagella_integrity"/>
</dbReference>
<dbReference type="GO" id="GO:0005929">
    <property type="term" value="C:cilium"/>
    <property type="evidence" value="ECO:0007669"/>
    <property type="project" value="UniProtKB-SubCell"/>
</dbReference>
<comment type="subcellular location">
    <subcellularLocation>
        <location evidence="1">Cell projection</location>
        <location evidence="1">Cilium</location>
    </subcellularLocation>
    <subcellularLocation>
        <location evidence="2">Cytoplasm</location>
    </subcellularLocation>
</comment>
<keyword evidence="3" id="KW-0963">Cytoplasm</keyword>
<feature type="domain" description="Dynein axonemal assembly factor 11-like CS" evidence="10">
    <location>
        <begin position="193"/>
        <end position="303"/>
    </location>
</feature>
<sequence length="450" mass="50897">MRITEQLLRQRSEHNDGILSELEEVALHQFEIEKIENVDKLCKHLKILLLQNNIIEKIENVQRLKELEYLNLALNNITKIENLGGCESLKKLDLTVNFIDVTDLEESVLNLKDNEKLEDLYLMGNPCTEWDGWRLFVVASLPQLRQLDGKLITPSERIEAARRLSSLKSQLKEKITEKQARPQSETSSTAYTTENRKKMYLEMAREPVQPPSVYTNKGEIRQCNQGRYRFSLDQSSEPDKIILELEAPKYLCTSAIDVDVHPSYVRCTIKNKVTQLRLPAEVRVEESRVQRSKATGHLRIEMPLVEPPPCAVRRKKIVAASPVSERDEEKRQEANKRGPAHPTKTSAANSVPIKEMLNVTGKAKQFMPETSSRTFSAKTELRKILERKPGGITAGGGGQCEVPQRTAAGDLEADGFAKGKENLAEAENSGRAEEDRFADDDALPELEPVY</sequence>
<dbReference type="Pfam" id="PF14580">
    <property type="entry name" value="LRR_9"/>
    <property type="match status" value="1"/>
</dbReference>
<dbReference type="InterPro" id="IPR001611">
    <property type="entry name" value="Leu-rich_rpt"/>
</dbReference>
<evidence type="ECO:0000256" key="3">
    <source>
        <dbReference type="ARBA" id="ARBA00022490"/>
    </source>
</evidence>
<organism evidence="11 12">
    <name type="scientific">Toxoplasma gondii p89</name>
    <dbReference type="NCBI Taxonomy" id="943119"/>
    <lineage>
        <taxon>Eukaryota</taxon>
        <taxon>Sar</taxon>
        <taxon>Alveolata</taxon>
        <taxon>Apicomplexa</taxon>
        <taxon>Conoidasida</taxon>
        <taxon>Coccidia</taxon>
        <taxon>Eucoccidiorida</taxon>
        <taxon>Eimeriorina</taxon>
        <taxon>Sarcocystidae</taxon>
        <taxon>Toxoplasma</taxon>
    </lineage>
</organism>
<evidence type="ECO:0000256" key="4">
    <source>
        <dbReference type="ARBA" id="ARBA00022614"/>
    </source>
</evidence>
<dbReference type="Pfam" id="PF23602">
    <property type="entry name" value="CS_DNAAF11_C"/>
    <property type="match status" value="1"/>
</dbReference>
<comment type="caution">
    <text evidence="11">The sequence shown here is derived from an EMBL/GenBank/DDBJ whole genome shotgun (WGS) entry which is preliminary data.</text>
</comment>
<evidence type="ECO:0000256" key="2">
    <source>
        <dbReference type="ARBA" id="ARBA00004496"/>
    </source>
</evidence>
<feature type="region of interest" description="Disordered" evidence="9">
    <location>
        <begin position="318"/>
        <end position="353"/>
    </location>
</feature>
<dbReference type="PANTHER" id="PTHR45973:SF9">
    <property type="entry name" value="LEUCINE-RICH REPEAT-CONTAINING PROTEIN 46"/>
    <property type="match status" value="1"/>
</dbReference>
<name>A0A086K491_TOXGO</name>
<evidence type="ECO:0000313" key="12">
    <source>
        <dbReference type="Proteomes" id="UP000028828"/>
    </source>
</evidence>
<feature type="compositionally biased region" description="Basic and acidic residues" evidence="9">
    <location>
        <begin position="324"/>
        <end position="336"/>
    </location>
</feature>
<dbReference type="Proteomes" id="UP000028828">
    <property type="component" value="Unassembled WGS sequence"/>
</dbReference>
<dbReference type="PANTHER" id="PTHR45973">
    <property type="entry name" value="PROTEIN PHOSPHATASE 1 REGULATORY SUBUNIT SDS22-RELATED"/>
    <property type="match status" value="1"/>
</dbReference>
<dbReference type="Gene3D" id="3.80.10.10">
    <property type="entry name" value="Ribonuclease Inhibitor"/>
    <property type="match status" value="1"/>
</dbReference>